<proteinExistence type="predicted"/>
<dbReference type="RefSeq" id="XP_038729508.1">
    <property type="nucleotide sequence ID" value="XM_038879495.1"/>
</dbReference>
<feature type="transmembrane region" description="Helical" evidence="1">
    <location>
        <begin position="334"/>
        <end position="361"/>
    </location>
</feature>
<dbReference type="GeneID" id="62152568"/>
<evidence type="ECO:0000313" key="3">
    <source>
        <dbReference type="Proteomes" id="UP000710849"/>
    </source>
</evidence>
<comment type="caution">
    <text evidence="2">The sequence shown here is derived from an EMBL/GenBank/DDBJ whole genome shotgun (WGS) entry which is preliminary data.</text>
</comment>
<dbReference type="EMBL" id="RCSW01000020">
    <property type="protein sequence ID" value="KAF7931959.1"/>
    <property type="molecule type" value="Genomic_DNA"/>
</dbReference>
<organism evidence="2 3">
    <name type="scientific">Botrytis byssoidea</name>
    <dbReference type="NCBI Taxonomy" id="139641"/>
    <lineage>
        <taxon>Eukaryota</taxon>
        <taxon>Fungi</taxon>
        <taxon>Dikarya</taxon>
        <taxon>Ascomycota</taxon>
        <taxon>Pezizomycotina</taxon>
        <taxon>Leotiomycetes</taxon>
        <taxon>Helotiales</taxon>
        <taxon>Sclerotiniaceae</taxon>
        <taxon>Botrytis</taxon>
    </lineage>
</organism>
<dbReference type="Proteomes" id="UP000710849">
    <property type="component" value="Unassembled WGS sequence"/>
</dbReference>
<keyword evidence="1" id="KW-0472">Membrane</keyword>
<keyword evidence="3" id="KW-1185">Reference proteome</keyword>
<dbReference type="AlphaFoldDB" id="A0A9P5I4Y7"/>
<keyword evidence="1" id="KW-1133">Transmembrane helix</keyword>
<evidence type="ECO:0000313" key="2">
    <source>
        <dbReference type="EMBL" id="KAF7931959.1"/>
    </source>
</evidence>
<accession>A0A9P5I4Y7</accession>
<sequence>MSTQSIAINIDKVEVTMEEEETTATNKEEKQLIRIHDDYKNPGAVAEWEDFLKSAHYSAVLPAGYLEVHKLQDDPKFCIQTFLDPLEMEARCATLITQFHAFKGIPQQTRLRVSDLAYYNLVHDTAEIEIWRGILNFRQPDATHLKAAPQSQQSGDSCMEDHLVRASWHPVFGQLVRPFPREPSLRSWGSEGDLAAFRCEGTSARLTRAPTFGSSTASDREWVSNVLNSYLNVSDEWIVYDEADASSVGRSQSVISNCSALINHDHECTAPSNLFPASPVITFGPAPAVTGIEYTGPNPSATLNQLLNDHADAPIASEEGDLESAGRRRVERPYLIIFVIVMICFVAGSIAAIIGAFVFAARRGIL</sequence>
<gene>
    <name evidence="2" type="ORF">EAE97_008980</name>
</gene>
<evidence type="ECO:0000256" key="1">
    <source>
        <dbReference type="SAM" id="Phobius"/>
    </source>
</evidence>
<name>A0A9P5I4Y7_9HELO</name>
<protein>
    <submittedName>
        <fullName evidence="2">Uncharacterized protein</fullName>
    </submittedName>
</protein>
<reference evidence="2 3" key="1">
    <citation type="journal article" date="2020" name="Genome Biol. Evol.">
        <title>Comparative genomics of Sclerotiniaceae.</title>
        <authorList>
            <person name="Valero Jimenez C.A."/>
            <person name="Steentjes M."/>
            <person name="Scholten O.E."/>
            <person name="Van Kan J.A.L."/>
        </authorList>
    </citation>
    <scope>NUCLEOTIDE SEQUENCE [LARGE SCALE GENOMIC DNA]</scope>
    <source>
        <strain evidence="2 3">MUCL 94</strain>
    </source>
</reference>
<keyword evidence="1" id="KW-0812">Transmembrane</keyword>